<dbReference type="Proteomes" id="UP000231322">
    <property type="component" value="Unassembled WGS sequence"/>
</dbReference>
<comment type="caution">
    <text evidence="1">The sequence shown here is derived from an EMBL/GenBank/DDBJ whole genome shotgun (WGS) entry which is preliminary data.</text>
</comment>
<protein>
    <submittedName>
        <fullName evidence="1">Cell adhesion protein</fullName>
    </submittedName>
</protein>
<proteinExistence type="predicted"/>
<dbReference type="AlphaFoldDB" id="A0A2G7HJA0"/>
<gene>
    <name evidence="1" type="ORF">CS538_04875</name>
</gene>
<keyword evidence="2" id="KW-1185">Reference proteome</keyword>
<dbReference type="RefSeq" id="WP_099838401.1">
    <property type="nucleotide sequence ID" value="NZ_PEIK01000003.1"/>
</dbReference>
<dbReference type="EMBL" id="PEIK01000003">
    <property type="protein sequence ID" value="PIH05165.1"/>
    <property type="molecule type" value="Genomic_DNA"/>
</dbReference>
<sequence length="235" mass="26991">MAQIGQQLLQPESGWKRYDDIDSNISYIGDWIHTNYASYYKTTASYVQTNGELRFNFTGDKIRIIGQNNSTSNAYSENVKIIIDNVIYILNGKIGSGTQILQFEKQNLKYKEHHIKVISTENKEYDFDAIDIDENGELKPYNPNLYKYLIKQNNNYYTIKSEFYKNGNYESITELEGKEILNQTDFGTFGIDDLNLLTETINTQIINGIDKGNLGSGKLFEIPFGNDFMSISEVK</sequence>
<dbReference type="Gene3D" id="2.60.120.260">
    <property type="entry name" value="Galactose-binding domain-like"/>
    <property type="match status" value="1"/>
</dbReference>
<accession>A0A2G7HJA0</accession>
<evidence type="ECO:0000313" key="1">
    <source>
        <dbReference type="EMBL" id="PIH05165.1"/>
    </source>
</evidence>
<organism evidence="1 2">
    <name type="scientific">Clostridium combesii</name>
    <dbReference type="NCBI Taxonomy" id="39481"/>
    <lineage>
        <taxon>Bacteria</taxon>
        <taxon>Bacillati</taxon>
        <taxon>Bacillota</taxon>
        <taxon>Clostridia</taxon>
        <taxon>Eubacteriales</taxon>
        <taxon>Clostridiaceae</taxon>
        <taxon>Clostridium</taxon>
    </lineage>
</organism>
<evidence type="ECO:0000313" key="2">
    <source>
        <dbReference type="Proteomes" id="UP000231322"/>
    </source>
</evidence>
<name>A0A2G7HJA0_9CLOT</name>
<reference evidence="1 2" key="1">
    <citation type="submission" date="2017-10" db="EMBL/GenBank/DDBJ databases">
        <title>Reclassification of Eubacterium combesii and discrepancies in the nomenclature of botulinum neurotoxin producing clostridia. Request for an Opinion.</title>
        <authorList>
            <person name="Dobritsa A.P."/>
            <person name="Kutumbaka K.K."/>
            <person name="Samadpour M."/>
        </authorList>
    </citation>
    <scope>NUCLEOTIDE SEQUENCE [LARGE SCALE GENOMIC DNA]</scope>
    <source>
        <strain evidence="1 2">DSM 20696</strain>
    </source>
</reference>